<reference evidence="3 4" key="1">
    <citation type="submission" date="2010-08" db="EMBL/GenBank/DDBJ databases">
        <authorList>
            <consortium name="US DOE Joint Genome Institute (JGI-PGF)"/>
            <person name="Lucas S."/>
            <person name="Copeland A."/>
            <person name="Lapidus A."/>
            <person name="Cheng J.-F."/>
            <person name="Bruce D."/>
            <person name="Goodwin L."/>
            <person name="Pitluck S."/>
            <person name="Land M.L."/>
            <person name="Hauser L."/>
            <person name="Chang Y.-J."/>
            <person name="Anderson I.J."/>
            <person name="Johnson E."/>
            <person name="Mulhopadhyay B."/>
            <person name="Kyrpides N."/>
            <person name="Woyke T.J."/>
        </authorList>
    </citation>
    <scope>NUCLEOTIDE SEQUENCE [LARGE SCALE GENOMIC DNA]</scope>
    <source>
        <strain evidence="3 4">6</strain>
    </source>
</reference>
<dbReference type="GO" id="GO:0043709">
    <property type="term" value="P:cell adhesion involved in single-species biofilm formation"/>
    <property type="evidence" value="ECO:0007669"/>
    <property type="project" value="TreeGrafter"/>
</dbReference>
<dbReference type="Proteomes" id="UP000005753">
    <property type="component" value="Chromosome"/>
</dbReference>
<evidence type="ECO:0000313" key="4">
    <source>
        <dbReference type="Proteomes" id="UP000005753"/>
    </source>
</evidence>
<keyword evidence="4" id="KW-1185">Reference proteome</keyword>
<dbReference type="GO" id="GO:0005886">
    <property type="term" value="C:plasma membrane"/>
    <property type="evidence" value="ECO:0007669"/>
    <property type="project" value="TreeGrafter"/>
</dbReference>
<dbReference type="InterPro" id="IPR000160">
    <property type="entry name" value="GGDEF_dom"/>
</dbReference>
<dbReference type="NCBIfam" id="TIGR00254">
    <property type="entry name" value="GGDEF"/>
    <property type="match status" value="1"/>
</dbReference>
<accession>I5AT52</accession>
<feature type="transmembrane region" description="Helical" evidence="1">
    <location>
        <begin position="36"/>
        <end position="54"/>
    </location>
</feature>
<proteinExistence type="predicted"/>
<dbReference type="GO" id="GO:0052621">
    <property type="term" value="F:diguanylate cyclase activity"/>
    <property type="evidence" value="ECO:0007669"/>
    <property type="project" value="TreeGrafter"/>
</dbReference>
<keyword evidence="1" id="KW-0812">Transmembrane</keyword>
<dbReference type="PROSITE" id="PS50887">
    <property type="entry name" value="GGDEF"/>
    <property type="match status" value="1"/>
</dbReference>
<organism evidence="3 4">
    <name type="scientific">Eubacterium cellulosolvens (strain ATCC 43171 / JCM 9499 / 6)</name>
    <name type="common">Cillobacterium cellulosolvens</name>
    <dbReference type="NCBI Taxonomy" id="633697"/>
    <lineage>
        <taxon>Bacteria</taxon>
        <taxon>Bacillati</taxon>
        <taxon>Bacillota</taxon>
        <taxon>Clostridia</taxon>
        <taxon>Eubacteriales</taxon>
        <taxon>Eubacteriaceae</taxon>
        <taxon>Eubacterium</taxon>
    </lineage>
</organism>
<dbReference type="InterPro" id="IPR029787">
    <property type="entry name" value="Nucleotide_cyclase"/>
</dbReference>
<dbReference type="PANTHER" id="PTHR45138:SF9">
    <property type="entry name" value="DIGUANYLATE CYCLASE DGCM-RELATED"/>
    <property type="match status" value="1"/>
</dbReference>
<keyword evidence="1" id="KW-1133">Transmembrane helix</keyword>
<evidence type="ECO:0000313" key="3">
    <source>
        <dbReference type="EMBL" id="EIM56975.1"/>
    </source>
</evidence>
<dbReference type="EMBL" id="CM001487">
    <property type="protein sequence ID" value="EIM56975.1"/>
    <property type="molecule type" value="Genomic_DNA"/>
</dbReference>
<sequence length="415" mass="47632">MEKLAIYLYIAKKTWHSQGSILGTGETDMPDINIKLYYLLIIVIALMVLIIIYSKTNENIGNKREVNAFKGMLICFMIYTCVDLRLLFDDFYTLLPRVVVLFIMGTGFLAMSGACYYWLAYVLSGSSYKSKNVAMILAQIPMAIVAMLVYSPLYTVVYEVTDVPTFKPAMMLVVFLDYIYLICATVISLRKYFREKHKLERGKYLAQIFYILFYTVSGWIMGYFLNIPTIELCMMPVVLKLFIDLQDSRIYTDALTQLDNRRRISEYIDKELLTCSVEKPLTLIMIDIDFFKSVNDVLGHDVGDEVLVSFSKALSNLTSTKYARAARWGGDEFIVAGKEAGLVDDFRERLTQELEKESNLNFIPMFSVGSYTCISSEISVKRALAVADTELYKDKAEQHRNELQFQSMLKSLKKR</sequence>
<feature type="transmembrane region" description="Helical" evidence="1">
    <location>
        <begin position="170"/>
        <end position="192"/>
    </location>
</feature>
<reference evidence="3 4" key="2">
    <citation type="submission" date="2012-02" db="EMBL/GenBank/DDBJ databases">
        <title>Improved High-Quality Draft sequence of Eubacterium cellulosolvens 6.</title>
        <authorList>
            <consortium name="US DOE Joint Genome Institute"/>
            <person name="Lucas S."/>
            <person name="Han J."/>
            <person name="Lapidus A."/>
            <person name="Cheng J.-F."/>
            <person name="Goodwin L."/>
            <person name="Pitluck S."/>
            <person name="Peters L."/>
            <person name="Mikhailova N."/>
            <person name="Gu W."/>
            <person name="Detter J.C."/>
            <person name="Han C."/>
            <person name="Tapia R."/>
            <person name="Land M."/>
            <person name="Hauser L."/>
            <person name="Kyrpides N."/>
            <person name="Ivanova N."/>
            <person name="Pagani I."/>
            <person name="Johnson E."/>
            <person name="Mukhopadhyay B."/>
            <person name="Anderson I."/>
            <person name="Woyke T."/>
        </authorList>
    </citation>
    <scope>NUCLEOTIDE SEQUENCE [LARGE SCALE GENOMIC DNA]</scope>
    <source>
        <strain evidence="3 4">6</strain>
    </source>
</reference>
<dbReference type="HOGENOM" id="CLU_058778_0_0_9"/>
<feature type="domain" description="GGDEF" evidence="2">
    <location>
        <begin position="279"/>
        <end position="408"/>
    </location>
</feature>
<feature type="transmembrane region" description="Helical" evidence="1">
    <location>
        <begin position="66"/>
        <end position="88"/>
    </location>
</feature>
<dbReference type="SMART" id="SM00267">
    <property type="entry name" value="GGDEF"/>
    <property type="match status" value="1"/>
</dbReference>
<dbReference type="PANTHER" id="PTHR45138">
    <property type="entry name" value="REGULATORY COMPONENTS OF SENSORY TRANSDUCTION SYSTEM"/>
    <property type="match status" value="1"/>
</dbReference>
<dbReference type="STRING" id="633697.EubceDRAFT1_1158"/>
<dbReference type="OrthoDB" id="9804955at2"/>
<dbReference type="Gene3D" id="3.30.70.270">
    <property type="match status" value="1"/>
</dbReference>
<evidence type="ECO:0000256" key="1">
    <source>
        <dbReference type="SAM" id="Phobius"/>
    </source>
</evidence>
<feature type="transmembrane region" description="Helical" evidence="1">
    <location>
        <begin position="204"/>
        <end position="225"/>
    </location>
</feature>
<dbReference type="GO" id="GO:1902201">
    <property type="term" value="P:negative regulation of bacterial-type flagellum-dependent cell motility"/>
    <property type="evidence" value="ECO:0007669"/>
    <property type="project" value="TreeGrafter"/>
</dbReference>
<dbReference type="Pfam" id="PF00990">
    <property type="entry name" value="GGDEF"/>
    <property type="match status" value="1"/>
</dbReference>
<gene>
    <name evidence="3" type="ORF">EubceDRAFT1_1158</name>
</gene>
<feature type="transmembrane region" description="Helical" evidence="1">
    <location>
        <begin position="94"/>
        <end position="120"/>
    </location>
</feature>
<dbReference type="eggNOG" id="COG2199">
    <property type="taxonomic scope" value="Bacteria"/>
</dbReference>
<evidence type="ECO:0000259" key="2">
    <source>
        <dbReference type="PROSITE" id="PS50887"/>
    </source>
</evidence>
<dbReference type="CDD" id="cd01949">
    <property type="entry name" value="GGDEF"/>
    <property type="match status" value="1"/>
</dbReference>
<name>I5AT52_EUBC6</name>
<protein>
    <submittedName>
        <fullName evidence="3">Diguanylate cyclase (GGDEF) domain-containing protein</fullName>
    </submittedName>
</protein>
<keyword evidence="1" id="KW-0472">Membrane</keyword>
<dbReference type="InterPro" id="IPR050469">
    <property type="entry name" value="Diguanylate_Cyclase"/>
</dbReference>
<dbReference type="SUPFAM" id="SSF55073">
    <property type="entry name" value="Nucleotide cyclase"/>
    <property type="match status" value="1"/>
</dbReference>
<feature type="transmembrane region" description="Helical" evidence="1">
    <location>
        <begin position="132"/>
        <end position="150"/>
    </location>
</feature>
<dbReference type="AlphaFoldDB" id="I5AT52"/>
<dbReference type="InterPro" id="IPR043128">
    <property type="entry name" value="Rev_trsase/Diguanyl_cyclase"/>
</dbReference>